<dbReference type="SMART" id="SM00385">
    <property type="entry name" value="CYCLIN"/>
    <property type="match status" value="1"/>
</dbReference>
<evidence type="ECO:0000256" key="1">
    <source>
        <dbReference type="RuleBase" id="RU000383"/>
    </source>
</evidence>
<gene>
    <name evidence="3" type="ORF">PMAYCL1PPCAC_21362</name>
</gene>
<feature type="non-terminal residue" evidence="3">
    <location>
        <position position="1"/>
    </location>
</feature>
<dbReference type="EMBL" id="BTRK01000005">
    <property type="protein sequence ID" value="GMR51167.1"/>
    <property type="molecule type" value="Genomic_DNA"/>
</dbReference>
<accession>A0AAN5CV46</accession>
<proteinExistence type="inferred from homology"/>
<name>A0AAN5CV46_9BILA</name>
<evidence type="ECO:0000313" key="3">
    <source>
        <dbReference type="EMBL" id="GMR51167.1"/>
    </source>
</evidence>
<organism evidence="3 4">
    <name type="scientific">Pristionchus mayeri</name>
    <dbReference type="NCBI Taxonomy" id="1317129"/>
    <lineage>
        <taxon>Eukaryota</taxon>
        <taxon>Metazoa</taxon>
        <taxon>Ecdysozoa</taxon>
        <taxon>Nematoda</taxon>
        <taxon>Chromadorea</taxon>
        <taxon>Rhabditida</taxon>
        <taxon>Rhabditina</taxon>
        <taxon>Diplogasteromorpha</taxon>
        <taxon>Diplogasteroidea</taxon>
        <taxon>Neodiplogasteridae</taxon>
        <taxon>Pristionchus</taxon>
    </lineage>
</organism>
<keyword evidence="4" id="KW-1185">Reference proteome</keyword>
<dbReference type="AlphaFoldDB" id="A0AAN5CV46"/>
<dbReference type="InterPro" id="IPR006671">
    <property type="entry name" value="Cyclin_N"/>
</dbReference>
<comment type="similarity">
    <text evidence="1">Belongs to the cyclin family.</text>
</comment>
<dbReference type="Pfam" id="PF00134">
    <property type="entry name" value="Cyclin_N"/>
    <property type="match status" value="1"/>
</dbReference>
<dbReference type="InterPro" id="IPR036915">
    <property type="entry name" value="Cyclin-like_sf"/>
</dbReference>
<dbReference type="InterPro" id="IPR013763">
    <property type="entry name" value="Cyclin-like_dom"/>
</dbReference>
<keyword evidence="1" id="KW-0195">Cyclin</keyword>
<sequence>QMDERILQNLKDAEREHIRSSPTSIDIVQTELLPHHRNVVVSWMRDVLIEEEADEDVFPLSVQILDKFVAVAGMQLDIFQGIASACVIIASKLKDVYPIGASLLSESTDYAFSSTQIVNFETAILRTLRWQIALSTAHEFIEQV</sequence>
<dbReference type="PANTHER" id="PTHR10177">
    <property type="entry name" value="CYCLINS"/>
    <property type="match status" value="1"/>
</dbReference>
<evidence type="ECO:0000259" key="2">
    <source>
        <dbReference type="SMART" id="SM00385"/>
    </source>
</evidence>
<protein>
    <recommendedName>
        <fullName evidence="2">Cyclin-like domain-containing protein</fullName>
    </recommendedName>
</protein>
<evidence type="ECO:0000313" key="4">
    <source>
        <dbReference type="Proteomes" id="UP001328107"/>
    </source>
</evidence>
<dbReference type="InterPro" id="IPR039361">
    <property type="entry name" value="Cyclin"/>
</dbReference>
<comment type="caution">
    <text evidence="3">The sequence shown here is derived from an EMBL/GenBank/DDBJ whole genome shotgun (WGS) entry which is preliminary data.</text>
</comment>
<feature type="domain" description="Cyclin-like" evidence="2">
    <location>
        <begin position="42"/>
        <end position="126"/>
    </location>
</feature>
<dbReference type="SUPFAM" id="SSF47954">
    <property type="entry name" value="Cyclin-like"/>
    <property type="match status" value="1"/>
</dbReference>
<dbReference type="Proteomes" id="UP001328107">
    <property type="component" value="Unassembled WGS sequence"/>
</dbReference>
<feature type="non-terminal residue" evidence="3">
    <location>
        <position position="144"/>
    </location>
</feature>
<dbReference type="FunFam" id="1.10.472.10:FF:000096">
    <property type="entry name" value="G1/S-specific cyclin-D3 isoform X2"/>
    <property type="match status" value="1"/>
</dbReference>
<reference evidence="4" key="1">
    <citation type="submission" date="2022-10" db="EMBL/GenBank/DDBJ databases">
        <title>Genome assembly of Pristionchus species.</title>
        <authorList>
            <person name="Yoshida K."/>
            <person name="Sommer R.J."/>
        </authorList>
    </citation>
    <scope>NUCLEOTIDE SEQUENCE [LARGE SCALE GENOMIC DNA]</scope>
    <source>
        <strain evidence="4">RS5460</strain>
    </source>
</reference>
<dbReference type="Gene3D" id="1.10.472.10">
    <property type="entry name" value="Cyclin-like"/>
    <property type="match status" value="2"/>
</dbReference>